<organism evidence="5 6">
    <name type="scientific">Oopsacas minuta</name>
    <dbReference type="NCBI Taxonomy" id="111878"/>
    <lineage>
        <taxon>Eukaryota</taxon>
        <taxon>Metazoa</taxon>
        <taxon>Porifera</taxon>
        <taxon>Hexactinellida</taxon>
        <taxon>Hexasterophora</taxon>
        <taxon>Lyssacinosida</taxon>
        <taxon>Leucopsacidae</taxon>
        <taxon>Oopsacas</taxon>
    </lineage>
</organism>
<evidence type="ECO:0000313" key="6">
    <source>
        <dbReference type="Proteomes" id="UP001165289"/>
    </source>
</evidence>
<comment type="catalytic activity">
    <reaction evidence="4">
        <text>2 [molybdopterin-synthase sulfur-carrier protein]-C-terminal-Gly-aminoethanethioate + cyclic pyranopterin phosphate + H2O = molybdopterin + 2 [molybdopterin-synthase sulfur-carrier protein]-C-terminal Gly-Gly + 2 H(+)</text>
        <dbReference type="Rhea" id="RHEA:26333"/>
        <dbReference type="Rhea" id="RHEA-COMP:12202"/>
        <dbReference type="Rhea" id="RHEA-COMP:19907"/>
        <dbReference type="ChEBI" id="CHEBI:15377"/>
        <dbReference type="ChEBI" id="CHEBI:15378"/>
        <dbReference type="ChEBI" id="CHEBI:58698"/>
        <dbReference type="ChEBI" id="CHEBI:59648"/>
        <dbReference type="ChEBI" id="CHEBI:90778"/>
        <dbReference type="ChEBI" id="CHEBI:232372"/>
        <dbReference type="EC" id="2.8.1.12"/>
    </reaction>
</comment>
<comment type="similarity">
    <text evidence="4">Belongs to the MoaE family. MOCS2B subfamily.</text>
</comment>
<proteinExistence type="inferred from homology"/>
<dbReference type="FunFam" id="3.90.1170.40:FF:000002">
    <property type="entry name" value="Molybdopterin synthase catalytic subunit"/>
    <property type="match status" value="1"/>
</dbReference>
<dbReference type="EC" id="2.8.1.12" evidence="4"/>
<evidence type="ECO:0000256" key="4">
    <source>
        <dbReference type="HAMAP-Rule" id="MF_03052"/>
    </source>
</evidence>
<evidence type="ECO:0000256" key="1">
    <source>
        <dbReference type="ARBA" id="ARBA00022490"/>
    </source>
</evidence>
<dbReference type="SUPFAM" id="SSF54690">
    <property type="entry name" value="Molybdopterin synthase subunit MoaE"/>
    <property type="match status" value="1"/>
</dbReference>
<dbReference type="Proteomes" id="UP001165289">
    <property type="component" value="Unassembled WGS sequence"/>
</dbReference>
<comment type="caution">
    <text evidence="5">The sequence shown here is derived from an EMBL/GenBank/DDBJ whole genome shotgun (WGS) entry which is preliminary data.</text>
</comment>
<evidence type="ECO:0000313" key="5">
    <source>
        <dbReference type="EMBL" id="KAI6652007.1"/>
    </source>
</evidence>
<dbReference type="GO" id="GO:0006777">
    <property type="term" value="P:Mo-molybdopterin cofactor biosynthetic process"/>
    <property type="evidence" value="ECO:0007669"/>
    <property type="project" value="UniProtKB-UniRule"/>
</dbReference>
<keyword evidence="2 4" id="KW-0808">Transferase</keyword>
<dbReference type="GO" id="GO:1990140">
    <property type="term" value="C:molybdopterin synthase complex"/>
    <property type="evidence" value="ECO:0007669"/>
    <property type="project" value="UniProtKB-UniRule"/>
</dbReference>
<reference evidence="5 6" key="1">
    <citation type="journal article" date="2023" name="BMC Biol.">
        <title>The compact genome of the sponge Oopsacas minuta (Hexactinellida) is lacking key metazoan core genes.</title>
        <authorList>
            <person name="Santini S."/>
            <person name="Schenkelaars Q."/>
            <person name="Jourda C."/>
            <person name="Duchesne M."/>
            <person name="Belahbib H."/>
            <person name="Rocher C."/>
            <person name="Selva M."/>
            <person name="Riesgo A."/>
            <person name="Vervoort M."/>
            <person name="Leys S.P."/>
            <person name="Kodjabachian L."/>
            <person name="Le Bivic A."/>
            <person name="Borchiellini C."/>
            <person name="Claverie J.M."/>
            <person name="Renard E."/>
        </authorList>
    </citation>
    <scope>NUCLEOTIDE SEQUENCE [LARGE SCALE GENOMIC DNA]</scope>
    <source>
        <strain evidence="5">SPO-2</strain>
    </source>
</reference>
<name>A0AAV7JSQ4_9METZ</name>
<evidence type="ECO:0000256" key="2">
    <source>
        <dbReference type="ARBA" id="ARBA00022679"/>
    </source>
</evidence>
<comment type="subcellular location">
    <subcellularLocation>
        <location evidence="4">Cytoplasm</location>
    </subcellularLocation>
</comment>
<accession>A0AAV7JSQ4</accession>
<sequence length="148" mass="16641">MSTFIKLSKEKLSIGDVYSQVQSPACGGISVFLGTTRDNFEGKSVVRLEYEAYEEMAVKELHTICENLRAKWSVDKIAVIHRLGEVPIGEIGVAIAISSTHRSNAINAVEFAIDNLKKYVPVWKKEFYSDGSYVWKENCEAQKITEFT</sequence>
<comment type="subunit">
    <text evidence="4">Heterotetramer; composed of 2 small (MOCS2A) and 2 large (MOCS2B) subunits.</text>
</comment>
<comment type="pathway">
    <text evidence="4">Cofactor biosynthesis; molybdopterin biosynthesis.</text>
</comment>
<dbReference type="AlphaFoldDB" id="A0AAV7JSQ4"/>
<evidence type="ECO:0000256" key="3">
    <source>
        <dbReference type="ARBA" id="ARBA00023150"/>
    </source>
</evidence>
<gene>
    <name evidence="5" type="ORF">LOD99_4552</name>
</gene>
<dbReference type="EMBL" id="JAKMXF010000300">
    <property type="protein sequence ID" value="KAI6652007.1"/>
    <property type="molecule type" value="Genomic_DNA"/>
</dbReference>
<feature type="binding site" evidence="4">
    <location>
        <begin position="101"/>
        <end position="102"/>
    </location>
    <ligand>
        <name>substrate</name>
    </ligand>
</feature>
<dbReference type="PANTHER" id="PTHR23404">
    <property type="entry name" value="MOLYBDOPTERIN SYNTHASE RELATED"/>
    <property type="match status" value="1"/>
</dbReference>
<feature type="binding site" evidence="4">
    <location>
        <position position="117"/>
    </location>
    <ligand>
        <name>substrate</name>
    </ligand>
</feature>
<dbReference type="InterPro" id="IPR003448">
    <property type="entry name" value="Mopterin_biosynth_MoaE"/>
</dbReference>
<dbReference type="InterPro" id="IPR028888">
    <property type="entry name" value="MOCS2B_euk"/>
</dbReference>
<protein>
    <recommendedName>
        <fullName evidence="4">Molybdopterin synthase catalytic subunit</fullName>
        <ecNumber evidence="4">2.8.1.12</ecNumber>
    </recommendedName>
    <alternativeName>
        <fullName evidence="4">Molybdenum cofactor synthesis protein 2 large subunit</fullName>
    </alternativeName>
    <alternativeName>
        <fullName evidence="4">Molybdenum cofactor synthesis protein 2B</fullName>
        <shortName evidence="4">MOCS2B</shortName>
    </alternativeName>
</protein>
<comment type="function">
    <text evidence="4">Catalytic subunit of the molybdopterin synthase complex, a complex that catalyzes the conversion of precursor Z into molybdopterin. Acts by mediating the incorporation of 2 sulfur atoms from thiocarboxylated MOCS2A into precursor Z to generate a dithiolene group.</text>
</comment>
<dbReference type="Gene3D" id="3.90.1170.40">
    <property type="entry name" value="Molybdopterin biosynthesis MoaE subunit"/>
    <property type="match status" value="1"/>
</dbReference>
<dbReference type="InterPro" id="IPR036563">
    <property type="entry name" value="MoaE_sf"/>
</dbReference>
<dbReference type="CDD" id="cd00756">
    <property type="entry name" value="MoaE"/>
    <property type="match status" value="1"/>
</dbReference>
<feature type="binding site" evidence="4">
    <location>
        <begin position="124"/>
        <end position="126"/>
    </location>
    <ligand>
        <name>substrate</name>
    </ligand>
</feature>
<keyword evidence="6" id="KW-1185">Reference proteome</keyword>
<dbReference type="Pfam" id="PF02391">
    <property type="entry name" value="MoaE"/>
    <property type="match status" value="1"/>
</dbReference>
<keyword evidence="3 4" id="KW-0501">Molybdenum cofactor biosynthesis</keyword>
<keyword evidence="1 4" id="KW-0963">Cytoplasm</keyword>
<dbReference type="GO" id="GO:0030366">
    <property type="term" value="F:molybdopterin synthase activity"/>
    <property type="evidence" value="ECO:0007669"/>
    <property type="project" value="UniProtKB-UniRule"/>
</dbReference>
<dbReference type="HAMAP" id="MF_03052">
    <property type="entry name" value="MOC2B"/>
    <property type="match status" value="1"/>
</dbReference>